<dbReference type="SUPFAM" id="SSF55486">
    <property type="entry name" value="Metalloproteases ('zincins'), catalytic domain"/>
    <property type="match status" value="1"/>
</dbReference>
<dbReference type="Proteomes" id="UP000198867">
    <property type="component" value="Unassembled WGS sequence"/>
</dbReference>
<keyword evidence="3" id="KW-1185">Reference proteome</keyword>
<dbReference type="EMBL" id="FOVM01000012">
    <property type="protein sequence ID" value="SFO05029.1"/>
    <property type="molecule type" value="Genomic_DNA"/>
</dbReference>
<gene>
    <name evidence="2" type="ORF">SAMN05216219_3214</name>
</gene>
<proteinExistence type="predicted"/>
<dbReference type="STRING" id="995034.SAMN05216219_3214"/>
<dbReference type="OrthoDB" id="4989780at2"/>
<evidence type="ECO:0000313" key="2">
    <source>
        <dbReference type="EMBL" id="SFO05029.1"/>
    </source>
</evidence>
<organism evidence="2 3">
    <name type="scientific">Mycetocola miduiensis</name>
    <dbReference type="NCBI Taxonomy" id="995034"/>
    <lineage>
        <taxon>Bacteria</taxon>
        <taxon>Bacillati</taxon>
        <taxon>Actinomycetota</taxon>
        <taxon>Actinomycetes</taxon>
        <taxon>Micrococcales</taxon>
        <taxon>Microbacteriaceae</taxon>
        <taxon>Mycetocola</taxon>
    </lineage>
</organism>
<evidence type="ECO:0000256" key="1">
    <source>
        <dbReference type="SAM" id="MobiDB-lite"/>
    </source>
</evidence>
<reference evidence="3" key="1">
    <citation type="submission" date="2016-10" db="EMBL/GenBank/DDBJ databases">
        <authorList>
            <person name="Varghese N."/>
            <person name="Submissions S."/>
        </authorList>
    </citation>
    <scope>NUCLEOTIDE SEQUENCE [LARGE SCALE GENOMIC DNA]</scope>
    <source>
        <strain evidence="3">CGMCC 1.11101</strain>
    </source>
</reference>
<dbReference type="AlphaFoldDB" id="A0A1I5E0M8"/>
<feature type="compositionally biased region" description="Basic residues" evidence="1">
    <location>
        <begin position="14"/>
        <end position="23"/>
    </location>
</feature>
<sequence length="146" mass="16812">MARRTTRSSTYARRAVRHDRHGRSERSPATGPHLDPLKNRIDSFDMTVAAAADFLRSAWPDDLAKVRFEVGAMPLGILPDGTVPRWWTSSSEGRIVLYRLPIQRMSKLHRDDELHQRMMIESCVFRATAELIGKDPWDLGPDRFHF</sequence>
<feature type="region of interest" description="Disordered" evidence="1">
    <location>
        <begin position="1"/>
        <end position="36"/>
    </location>
</feature>
<protein>
    <recommendedName>
        <fullName evidence="4">Zinicin-like metallopeptidase</fullName>
    </recommendedName>
</protein>
<name>A0A1I5E0M8_9MICO</name>
<dbReference type="CDD" id="cd12954">
    <property type="entry name" value="MMP_TTHA0227_like_1"/>
    <property type="match status" value="1"/>
</dbReference>
<evidence type="ECO:0000313" key="3">
    <source>
        <dbReference type="Proteomes" id="UP000198867"/>
    </source>
</evidence>
<evidence type="ECO:0008006" key="4">
    <source>
        <dbReference type="Google" id="ProtNLM"/>
    </source>
</evidence>
<dbReference type="RefSeq" id="WP_090713250.1">
    <property type="nucleotide sequence ID" value="NZ_FOVM01000012.1"/>
</dbReference>
<accession>A0A1I5E0M8</accession>